<sequence length="127" mass="13828">MENITIGELEAAFDRGAAGELHVQLRGKSTSRDAGKELAPLFDRALAAARAEQLAVTLHFERLEYFNSSTIAALVQFIRAAQDRGVPLTVRYDAAQKWQALSFDALKRALRPPQGTAPMVVFAADDG</sequence>
<gene>
    <name evidence="1" type="ORF">AMYX_05670</name>
</gene>
<name>A0A7I9VHF2_9BACT</name>
<dbReference type="InterPro" id="IPR036513">
    <property type="entry name" value="STAS_dom_sf"/>
</dbReference>
<dbReference type="AlphaFoldDB" id="A0A7I9VHF2"/>
<reference evidence="2" key="1">
    <citation type="journal article" date="2020" name="Appl. Environ. Microbiol.">
        <title>Diazotrophic Anaeromyxobacter Isolates from Soils.</title>
        <authorList>
            <person name="Masuda Y."/>
            <person name="Yamanaka H."/>
            <person name="Xu Z.X."/>
            <person name="Shiratori Y."/>
            <person name="Aono T."/>
            <person name="Amachi S."/>
            <person name="Senoo K."/>
            <person name="Itoh H."/>
        </authorList>
    </citation>
    <scope>NUCLEOTIDE SEQUENCE [LARGE SCALE GENOMIC DNA]</scope>
    <source>
        <strain evidence="2">R267</strain>
    </source>
</reference>
<organism evidence="1 2">
    <name type="scientific">Anaeromyxobacter diazotrophicus</name>
    <dbReference type="NCBI Taxonomy" id="2590199"/>
    <lineage>
        <taxon>Bacteria</taxon>
        <taxon>Pseudomonadati</taxon>
        <taxon>Myxococcota</taxon>
        <taxon>Myxococcia</taxon>
        <taxon>Myxococcales</taxon>
        <taxon>Cystobacterineae</taxon>
        <taxon>Anaeromyxobacteraceae</taxon>
        <taxon>Anaeromyxobacter</taxon>
    </lineage>
</organism>
<dbReference type="SUPFAM" id="SSF52091">
    <property type="entry name" value="SpoIIaa-like"/>
    <property type="match status" value="1"/>
</dbReference>
<dbReference type="EMBL" id="BJTG01000001">
    <property type="protein sequence ID" value="GEJ55826.1"/>
    <property type="molecule type" value="Genomic_DNA"/>
</dbReference>
<proteinExistence type="predicted"/>
<accession>A0A7I9VHF2</accession>
<keyword evidence="2" id="KW-1185">Reference proteome</keyword>
<dbReference type="Proteomes" id="UP000503640">
    <property type="component" value="Unassembled WGS sequence"/>
</dbReference>
<comment type="caution">
    <text evidence="1">The sequence shown here is derived from an EMBL/GenBank/DDBJ whole genome shotgun (WGS) entry which is preliminary data.</text>
</comment>
<dbReference type="RefSeq" id="WP_176062679.1">
    <property type="nucleotide sequence ID" value="NZ_BJTG01000001.1"/>
</dbReference>
<dbReference type="Gene3D" id="3.30.750.24">
    <property type="entry name" value="STAS domain"/>
    <property type="match status" value="1"/>
</dbReference>
<evidence type="ECO:0008006" key="3">
    <source>
        <dbReference type="Google" id="ProtNLM"/>
    </source>
</evidence>
<evidence type="ECO:0000313" key="2">
    <source>
        <dbReference type="Proteomes" id="UP000503640"/>
    </source>
</evidence>
<evidence type="ECO:0000313" key="1">
    <source>
        <dbReference type="EMBL" id="GEJ55826.1"/>
    </source>
</evidence>
<protein>
    <recommendedName>
        <fullName evidence="3">STAS domain-containing protein</fullName>
    </recommendedName>
</protein>